<evidence type="ECO:0000259" key="2">
    <source>
        <dbReference type="Pfam" id="PF07811"/>
    </source>
</evidence>
<keyword evidence="1" id="KW-1133">Transmembrane helix</keyword>
<keyword evidence="1" id="KW-0472">Membrane</keyword>
<sequence>MNSQTESLVDKSGCTTGTMRSRRLFGQVRRGISDQKGVVALEFALICLPLFALMLSTLVMSVVYFTQSALDAVSDQMSREILTGQAPASGNAGEFKSQACAILPSYMSCSNLLVNVRSVSSFADASTAAPQLSFDSSGAVTNSMSYDPGTAGSVVVFELMYMLPVLKSFDGFAAATLTNGSRLIISTSVIKVEPSS</sequence>
<accession>A0A6S6PLP5</accession>
<gene>
    <name evidence="3" type="ORF">AAJCM20276_23600</name>
</gene>
<dbReference type="InterPro" id="IPR012495">
    <property type="entry name" value="TadE-like_dom"/>
</dbReference>
<feature type="domain" description="TadE-like" evidence="2">
    <location>
        <begin position="37"/>
        <end position="76"/>
    </location>
</feature>
<name>A0A6S6PLP5_ACEAC</name>
<proteinExistence type="predicted"/>
<dbReference type="Pfam" id="PF07811">
    <property type="entry name" value="TadE"/>
    <property type="match status" value="1"/>
</dbReference>
<keyword evidence="1" id="KW-0812">Transmembrane</keyword>
<reference evidence="3 4" key="1">
    <citation type="submission" date="2020-07" db="EMBL/GenBank/DDBJ databases">
        <title>Complete Genome Sequence of an acetic acid bacterium, Acetobacter aceti JCM20276.</title>
        <authorList>
            <person name="Hirose Y."/>
            <person name="Mihara H."/>
        </authorList>
    </citation>
    <scope>NUCLEOTIDE SEQUENCE [LARGE SCALE GENOMIC DNA]</scope>
    <source>
        <strain evidence="3 4">JCM20276</strain>
    </source>
</reference>
<protein>
    <submittedName>
        <fullName evidence="3">Pilus assembly protein TadE</fullName>
    </submittedName>
</protein>
<dbReference type="Proteomes" id="UP000515220">
    <property type="component" value="Chromosome"/>
</dbReference>
<evidence type="ECO:0000313" key="3">
    <source>
        <dbReference type="EMBL" id="BCI67736.1"/>
    </source>
</evidence>
<organism evidence="3 4">
    <name type="scientific">Acetobacter aceti</name>
    <dbReference type="NCBI Taxonomy" id="435"/>
    <lineage>
        <taxon>Bacteria</taxon>
        <taxon>Pseudomonadati</taxon>
        <taxon>Pseudomonadota</taxon>
        <taxon>Alphaproteobacteria</taxon>
        <taxon>Acetobacterales</taxon>
        <taxon>Acetobacteraceae</taxon>
        <taxon>Acetobacter</taxon>
        <taxon>Acetobacter subgen. Acetobacter</taxon>
    </lineage>
</organism>
<dbReference type="RefSeq" id="WP_010666429.1">
    <property type="nucleotide sequence ID" value="NZ_AP023326.1"/>
</dbReference>
<evidence type="ECO:0000256" key="1">
    <source>
        <dbReference type="SAM" id="Phobius"/>
    </source>
</evidence>
<evidence type="ECO:0000313" key="4">
    <source>
        <dbReference type="Proteomes" id="UP000515220"/>
    </source>
</evidence>
<dbReference type="AlphaFoldDB" id="A0A6S6PLP5"/>
<feature type="transmembrane region" description="Helical" evidence="1">
    <location>
        <begin position="39"/>
        <end position="65"/>
    </location>
</feature>
<dbReference type="EMBL" id="AP023326">
    <property type="protein sequence ID" value="BCI67736.1"/>
    <property type="molecule type" value="Genomic_DNA"/>
</dbReference>